<accession>A0ABW6A8V4</accession>
<evidence type="ECO:0000256" key="2">
    <source>
        <dbReference type="SAM" id="Phobius"/>
    </source>
</evidence>
<proteinExistence type="predicted"/>
<dbReference type="EMBL" id="JBHUOZ010000003">
    <property type="protein sequence ID" value="MFD2921712.1"/>
    <property type="molecule type" value="Genomic_DNA"/>
</dbReference>
<name>A0ABW6A8V4_9BACT</name>
<organism evidence="5 6">
    <name type="scientific">Terrimonas rubra</name>
    <dbReference type="NCBI Taxonomy" id="1035890"/>
    <lineage>
        <taxon>Bacteria</taxon>
        <taxon>Pseudomonadati</taxon>
        <taxon>Bacteroidota</taxon>
        <taxon>Chitinophagia</taxon>
        <taxon>Chitinophagales</taxon>
        <taxon>Chitinophagaceae</taxon>
        <taxon>Terrimonas</taxon>
    </lineage>
</organism>
<dbReference type="Proteomes" id="UP001597511">
    <property type="component" value="Unassembled WGS sequence"/>
</dbReference>
<gene>
    <name evidence="5" type="ORF">ACFS6H_18475</name>
</gene>
<dbReference type="InterPro" id="IPR058591">
    <property type="entry name" value="Gtf3_N"/>
</dbReference>
<evidence type="ECO:0000259" key="3">
    <source>
        <dbReference type="Pfam" id="PF26334"/>
    </source>
</evidence>
<dbReference type="RefSeq" id="WP_386102556.1">
    <property type="nucleotide sequence ID" value="NZ_JBHUOZ010000003.1"/>
</dbReference>
<keyword evidence="6" id="KW-1185">Reference proteome</keyword>
<keyword evidence="1" id="KW-0808">Transferase</keyword>
<evidence type="ECO:0000256" key="1">
    <source>
        <dbReference type="ARBA" id="ARBA00022679"/>
    </source>
</evidence>
<comment type="caution">
    <text evidence="5">The sequence shown here is derived from an EMBL/GenBank/DDBJ whole genome shotgun (WGS) entry which is preliminary data.</text>
</comment>
<evidence type="ECO:0000313" key="5">
    <source>
        <dbReference type="EMBL" id="MFD2921712.1"/>
    </source>
</evidence>
<reference evidence="6" key="1">
    <citation type="journal article" date="2019" name="Int. J. Syst. Evol. Microbiol.">
        <title>The Global Catalogue of Microorganisms (GCM) 10K type strain sequencing project: providing services to taxonomists for standard genome sequencing and annotation.</title>
        <authorList>
            <consortium name="The Broad Institute Genomics Platform"/>
            <consortium name="The Broad Institute Genome Sequencing Center for Infectious Disease"/>
            <person name="Wu L."/>
            <person name="Ma J."/>
        </authorList>
    </citation>
    <scope>NUCLEOTIDE SEQUENCE [LARGE SCALE GENOMIC DNA]</scope>
    <source>
        <strain evidence="6">KCTC 23299</strain>
    </source>
</reference>
<dbReference type="Pfam" id="PF26337">
    <property type="entry name" value="Gtf3_C"/>
    <property type="match status" value="1"/>
</dbReference>
<dbReference type="Gene3D" id="3.40.50.2000">
    <property type="entry name" value="Glycogen Phosphorylase B"/>
    <property type="match status" value="2"/>
</dbReference>
<dbReference type="InterPro" id="IPR058592">
    <property type="entry name" value="Gtf3_C"/>
</dbReference>
<feature type="domain" description="Glucosyltransferase 3-like C-terminal" evidence="4">
    <location>
        <begin position="170"/>
        <end position="335"/>
    </location>
</feature>
<feature type="domain" description="Glucosyltransferase 3-like N-terminal" evidence="3">
    <location>
        <begin position="5"/>
        <end position="141"/>
    </location>
</feature>
<evidence type="ECO:0000313" key="6">
    <source>
        <dbReference type="Proteomes" id="UP001597511"/>
    </source>
</evidence>
<evidence type="ECO:0008006" key="7">
    <source>
        <dbReference type="Google" id="ProtNLM"/>
    </source>
</evidence>
<keyword evidence="2" id="KW-0472">Membrane</keyword>
<dbReference type="Pfam" id="PF26334">
    <property type="entry name" value="Gtf3_N"/>
    <property type="match status" value="1"/>
</dbReference>
<keyword evidence="2" id="KW-0812">Transmembrane</keyword>
<evidence type="ECO:0000259" key="4">
    <source>
        <dbReference type="Pfam" id="PF26337"/>
    </source>
</evidence>
<sequence>MQKKYFIKQYSFEQYQHGGVGYSDIEIILQRNNYLPIEFPYHNDTGPIAKLRRFLFLYRSLRKLPSHAEVVFLYPAYARIIQHFIYKLSKRKDIKLICIIGDIDGIKDDDSLQLKQEIKELKKFRHFIVHNKGMADWLANHVGQVNYGTLRFFDFLTAPATVSRSKTYAIAFAGNLNKSSFVHRLPSITATQPALHFHIYGPGETPVVPDRNIRYEGSYPSYQMPSVIKGSFGLIWDGPNPEQMEGSFASYMPYMTHHKLSLYILAGLPVIAAGISASGQLVTQYQIGITVNSLAELQEAIDNITPAQYETMISNMRPLALAISQGKNLLSALREIQ</sequence>
<protein>
    <recommendedName>
        <fullName evidence="7">Beta-1,6-galactofuranosyltransferase</fullName>
    </recommendedName>
</protein>
<keyword evidence="2" id="KW-1133">Transmembrane helix</keyword>
<feature type="transmembrane region" description="Helical" evidence="2">
    <location>
        <begin position="260"/>
        <end position="282"/>
    </location>
</feature>